<dbReference type="EMBL" id="CVRI01000056">
    <property type="protein sequence ID" value="CRL01728.1"/>
    <property type="molecule type" value="Genomic_DNA"/>
</dbReference>
<dbReference type="Proteomes" id="UP000183832">
    <property type="component" value="Unassembled WGS sequence"/>
</dbReference>
<dbReference type="AlphaFoldDB" id="A0A1J1INI8"/>
<evidence type="ECO:0000313" key="1">
    <source>
        <dbReference type="EMBL" id="CRL01728.1"/>
    </source>
</evidence>
<keyword evidence="2" id="KW-1185">Reference proteome</keyword>
<proteinExistence type="predicted"/>
<name>A0A1J1INI8_9DIPT</name>
<evidence type="ECO:0000313" key="2">
    <source>
        <dbReference type="Proteomes" id="UP000183832"/>
    </source>
</evidence>
<gene>
    <name evidence="1" type="ORF">CLUMA_CG014944</name>
</gene>
<sequence>MAIKAARVGLKSLINMCNTTLRDNSLTSFFKIGSFKPAKIENLLTMTRFCQRSKKHWTLDPSLTLTVTFQPMVISILQSQNNIAIEMI</sequence>
<protein>
    <submittedName>
        <fullName evidence="1">CLUMA_CG014944, isoform A</fullName>
    </submittedName>
</protein>
<organism evidence="1 2">
    <name type="scientific">Clunio marinus</name>
    <dbReference type="NCBI Taxonomy" id="568069"/>
    <lineage>
        <taxon>Eukaryota</taxon>
        <taxon>Metazoa</taxon>
        <taxon>Ecdysozoa</taxon>
        <taxon>Arthropoda</taxon>
        <taxon>Hexapoda</taxon>
        <taxon>Insecta</taxon>
        <taxon>Pterygota</taxon>
        <taxon>Neoptera</taxon>
        <taxon>Endopterygota</taxon>
        <taxon>Diptera</taxon>
        <taxon>Nematocera</taxon>
        <taxon>Chironomoidea</taxon>
        <taxon>Chironomidae</taxon>
        <taxon>Clunio</taxon>
    </lineage>
</organism>
<accession>A0A1J1INI8</accession>
<reference evidence="1 2" key="1">
    <citation type="submission" date="2015-04" db="EMBL/GenBank/DDBJ databases">
        <authorList>
            <person name="Syromyatnikov M.Y."/>
            <person name="Popov V.N."/>
        </authorList>
    </citation>
    <scope>NUCLEOTIDE SEQUENCE [LARGE SCALE GENOMIC DNA]</scope>
</reference>